<feature type="compositionally biased region" description="Polar residues" evidence="1">
    <location>
        <begin position="22"/>
        <end position="31"/>
    </location>
</feature>
<evidence type="ECO:0000256" key="1">
    <source>
        <dbReference type="SAM" id="MobiDB-lite"/>
    </source>
</evidence>
<dbReference type="EMBL" id="JAUHHV010000002">
    <property type="protein sequence ID" value="KAK1433936.1"/>
    <property type="molecule type" value="Genomic_DNA"/>
</dbReference>
<evidence type="ECO:0000313" key="2">
    <source>
        <dbReference type="EMBL" id="KAK1433936.1"/>
    </source>
</evidence>
<name>A0AAD8P6P9_TARER</name>
<dbReference type="AlphaFoldDB" id="A0AAD8P6P9"/>
<accession>A0AAD8P6P9</accession>
<proteinExistence type="predicted"/>
<feature type="region of interest" description="Disordered" evidence="1">
    <location>
        <begin position="1"/>
        <end position="37"/>
    </location>
</feature>
<protein>
    <submittedName>
        <fullName evidence="2">Uncharacterized protein</fullName>
    </submittedName>
</protein>
<feature type="compositionally biased region" description="Basic and acidic residues" evidence="1">
    <location>
        <begin position="8"/>
        <end position="18"/>
    </location>
</feature>
<evidence type="ECO:0000313" key="3">
    <source>
        <dbReference type="Proteomes" id="UP001229421"/>
    </source>
</evidence>
<keyword evidence="3" id="KW-1185">Reference proteome</keyword>
<organism evidence="2 3">
    <name type="scientific">Tagetes erecta</name>
    <name type="common">African marigold</name>
    <dbReference type="NCBI Taxonomy" id="13708"/>
    <lineage>
        <taxon>Eukaryota</taxon>
        <taxon>Viridiplantae</taxon>
        <taxon>Streptophyta</taxon>
        <taxon>Embryophyta</taxon>
        <taxon>Tracheophyta</taxon>
        <taxon>Spermatophyta</taxon>
        <taxon>Magnoliopsida</taxon>
        <taxon>eudicotyledons</taxon>
        <taxon>Gunneridae</taxon>
        <taxon>Pentapetalae</taxon>
        <taxon>asterids</taxon>
        <taxon>campanulids</taxon>
        <taxon>Asterales</taxon>
        <taxon>Asteraceae</taxon>
        <taxon>Asteroideae</taxon>
        <taxon>Heliantheae alliance</taxon>
        <taxon>Tageteae</taxon>
        <taxon>Tagetes</taxon>
    </lineage>
</organism>
<gene>
    <name evidence="2" type="ORF">QVD17_10854</name>
</gene>
<dbReference type="Proteomes" id="UP001229421">
    <property type="component" value="Unassembled WGS sequence"/>
</dbReference>
<reference evidence="2" key="1">
    <citation type="journal article" date="2023" name="bioRxiv">
        <title>Improved chromosome-level genome assembly for marigold (Tagetes erecta).</title>
        <authorList>
            <person name="Jiang F."/>
            <person name="Yuan L."/>
            <person name="Wang S."/>
            <person name="Wang H."/>
            <person name="Xu D."/>
            <person name="Wang A."/>
            <person name="Fan W."/>
        </authorList>
    </citation>
    <scope>NUCLEOTIDE SEQUENCE</scope>
    <source>
        <strain evidence="2">WSJ</strain>
        <tissue evidence="2">Leaf</tissue>
    </source>
</reference>
<comment type="caution">
    <text evidence="2">The sequence shown here is derived from an EMBL/GenBank/DDBJ whole genome shotgun (WGS) entry which is preliminary data.</text>
</comment>
<sequence length="122" mass="13945">MPARMKYSKGESAKKENGMQEGWSTTKNRSCTNTMTTRTTQKWHEAEIVSGSGVRWRSSAKLVMNLKPIIIVSVRLWKCEKENLVEKVHITTSPLLRFVLSGVISLLSRPHHHFSALYYQAL</sequence>